<comment type="caution">
    <text evidence="2">The sequence shown here is derived from an EMBL/GenBank/DDBJ whole genome shotgun (WGS) entry which is preliminary data.</text>
</comment>
<name>A0ABX1HHH2_9BACT</name>
<dbReference type="InterPro" id="IPR007758">
    <property type="entry name" value="Nucleoporin_NSP1_C"/>
</dbReference>
<evidence type="ECO:0000313" key="3">
    <source>
        <dbReference type="Proteomes" id="UP000717634"/>
    </source>
</evidence>
<evidence type="ECO:0000313" key="2">
    <source>
        <dbReference type="EMBL" id="NKI88481.1"/>
    </source>
</evidence>
<feature type="domain" description="Nucleoporin NSP1-like C-terminal" evidence="1">
    <location>
        <begin position="9"/>
        <end position="98"/>
    </location>
</feature>
<organism evidence="2 3">
    <name type="scientific">Hymenobacter artigasi</name>
    <dbReference type="NCBI Taxonomy" id="2719616"/>
    <lineage>
        <taxon>Bacteria</taxon>
        <taxon>Pseudomonadati</taxon>
        <taxon>Bacteroidota</taxon>
        <taxon>Cytophagia</taxon>
        <taxon>Cytophagales</taxon>
        <taxon>Hymenobacteraceae</taxon>
        <taxon>Hymenobacter</taxon>
    </lineage>
</organism>
<reference evidence="2 3" key="1">
    <citation type="submission" date="2020-03" db="EMBL/GenBank/DDBJ databases">
        <title>Genomic Encyclopedia of Type Strains, Phase IV (KMG-V): Genome sequencing to study the core and pangenomes of soil and plant-associated prokaryotes.</title>
        <authorList>
            <person name="Whitman W."/>
        </authorList>
    </citation>
    <scope>NUCLEOTIDE SEQUENCE [LARGE SCALE GENOMIC DNA]</scope>
    <source>
        <strain evidence="2 3">1B</strain>
    </source>
</reference>
<dbReference type="RefSeq" id="WP_168672110.1">
    <property type="nucleotide sequence ID" value="NZ_JAAVTK010000002.1"/>
</dbReference>
<dbReference type="Pfam" id="PF05064">
    <property type="entry name" value="Nsp1_C"/>
    <property type="match status" value="1"/>
</dbReference>
<keyword evidence="3" id="KW-1185">Reference proteome</keyword>
<evidence type="ECO:0000259" key="1">
    <source>
        <dbReference type="Pfam" id="PF05064"/>
    </source>
</evidence>
<sequence>MTADDRLNQLEPLLSETMSILDRHTAQLKQLSFAISQVSTAVVQQGENISFLLREQLTMKTQQNDLKTQQDVMKTQQDVMKTQLDGVETKLDGVTGKLDHILQLLQKPGQ</sequence>
<accession>A0ABX1HHH2</accession>
<dbReference type="EMBL" id="JAAVTK010000002">
    <property type="protein sequence ID" value="NKI88481.1"/>
    <property type="molecule type" value="Genomic_DNA"/>
</dbReference>
<dbReference type="Proteomes" id="UP000717634">
    <property type="component" value="Unassembled WGS sequence"/>
</dbReference>
<protein>
    <submittedName>
        <fullName evidence="2">Chromosome segregation ATPase</fullName>
    </submittedName>
</protein>
<proteinExistence type="predicted"/>
<gene>
    <name evidence="2" type="ORF">HBN54_001068</name>
</gene>